<evidence type="ECO:0000259" key="7">
    <source>
        <dbReference type="Pfam" id="PF00127"/>
    </source>
</evidence>
<dbReference type="GO" id="GO:0016020">
    <property type="term" value="C:membrane"/>
    <property type="evidence" value="ECO:0007669"/>
    <property type="project" value="UniProtKB-SubCell"/>
</dbReference>
<comment type="subcellular location">
    <subcellularLocation>
        <location evidence="1">Membrane</location>
    </subcellularLocation>
</comment>
<evidence type="ECO:0000256" key="6">
    <source>
        <dbReference type="ARBA" id="ARBA00023136"/>
    </source>
</evidence>
<evidence type="ECO:0000313" key="8">
    <source>
        <dbReference type="EMBL" id="SHH32338.1"/>
    </source>
</evidence>
<dbReference type="InterPro" id="IPR028871">
    <property type="entry name" value="BlueCu_1_BS"/>
</dbReference>
<evidence type="ECO:0000256" key="1">
    <source>
        <dbReference type="ARBA" id="ARBA00004370"/>
    </source>
</evidence>
<dbReference type="EMBL" id="FQWV01000006">
    <property type="protein sequence ID" value="SHH32338.1"/>
    <property type="molecule type" value="Genomic_DNA"/>
</dbReference>
<evidence type="ECO:0000256" key="4">
    <source>
        <dbReference type="ARBA" id="ARBA00022982"/>
    </source>
</evidence>
<keyword evidence="2" id="KW-0813">Transport</keyword>
<dbReference type="PROSITE" id="PS00196">
    <property type="entry name" value="COPPER_BLUE"/>
    <property type="match status" value="1"/>
</dbReference>
<dbReference type="STRING" id="43928.SAMN05443636_2307"/>
<dbReference type="GO" id="GO:0005507">
    <property type="term" value="F:copper ion binding"/>
    <property type="evidence" value="ECO:0007669"/>
    <property type="project" value="InterPro"/>
</dbReference>
<organism evidence="8 9">
    <name type="scientific">Halobaculum gomorrense</name>
    <dbReference type="NCBI Taxonomy" id="43928"/>
    <lineage>
        <taxon>Archaea</taxon>
        <taxon>Methanobacteriati</taxon>
        <taxon>Methanobacteriota</taxon>
        <taxon>Stenosarchaea group</taxon>
        <taxon>Halobacteria</taxon>
        <taxon>Halobacteriales</taxon>
        <taxon>Haloferacaceae</taxon>
        <taxon>Halobaculum</taxon>
    </lineage>
</organism>
<dbReference type="AlphaFoldDB" id="A0A1M5S1Z7"/>
<dbReference type="GO" id="GO:0009055">
    <property type="term" value="F:electron transfer activity"/>
    <property type="evidence" value="ECO:0007669"/>
    <property type="project" value="InterPro"/>
</dbReference>
<dbReference type="RefSeq" id="WP_073309692.1">
    <property type="nucleotide sequence ID" value="NZ_FQWV01000006.1"/>
</dbReference>
<dbReference type="InterPro" id="IPR000923">
    <property type="entry name" value="BlueCu_1"/>
</dbReference>
<keyword evidence="9" id="KW-1185">Reference proteome</keyword>
<dbReference type="SUPFAM" id="SSF49503">
    <property type="entry name" value="Cupredoxins"/>
    <property type="match status" value="1"/>
</dbReference>
<dbReference type="PANTHER" id="PTHR34192">
    <property type="entry name" value="PLASTOCYANIN MAJOR ISOFORM, CHLOROPLASTIC-RELATED"/>
    <property type="match status" value="1"/>
</dbReference>
<feature type="domain" description="Blue (type 1) copper" evidence="7">
    <location>
        <begin position="37"/>
        <end position="138"/>
    </location>
</feature>
<keyword evidence="6" id="KW-0472">Membrane</keyword>
<dbReference type="OrthoDB" id="4392at2157"/>
<protein>
    <submittedName>
        <fullName evidence="8">Plastocyanin</fullName>
    </submittedName>
</protein>
<accession>A0A1M5S1Z7</accession>
<dbReference type="PROSITE" id="PS51257">
    <property type="entry name" value="PROKAR_LIPOPROTEIN"/>
    <property type="match status" value="1"/>
</dbReference>
<name>A0A1M5S1Z7_9EURY</name>
<keyword evidence="5" id="KW-0186">Copper</keyword>
<dbReference type="PROSITE" id="PS51318">
    <property type="entry name" value="TAT"/>
    <property type="match status" value="1"/>
</dbReference>
<keyword evidence="4" id="KW-0249">Electron transport</keyword>
<evidence type="ECO:0000256" key="3">
    <source>
        <dbReference type="ARBA" id="ARBA00022723"/>
    </source>
</evidence>
<reference evidence="8 9" key="1">
    <citation type="submission" date="2016-11" db="EMBL/GenBank/DDBJ databases">
        <authorList>
            <person name="Jaros S."/>
            <person name="Januszkiewicz K."/>
            <person name="Wedrychowicz H."/>
        </authorList>
    </citation>
    <scope>NUCLEOTIDE SEQUENCE [LARGE SCALE GENOMIC DNA]</scope>
    <source>
        <strain evidence="8 9">DSM 9297</strain>
    </source>
</reference>
<dbReference type="Proteomes" id="UP000184357">
    <property type="component" value="Unassembled WGS sequence"/>
</dbReference>
<keyword evidence="3" id="KW-0479">Metal-binding</keyword>
<evidence type="ECO:0000256" key="5">
    <source>
        <dbReference type="ARBA" id="ARBA00023008"/>
    </source>
</evidence>
<dbReference type="InterPro" id="IPR008972">
    <property type="entry name" value="Cupredoxin"/>
</dbReference>
<evidence type="ECO:0000313" key="9">
    <source>
        <dbReference type="Proteomes" id="UP000184357"/>
    </source>
</evidence>
<sequence length="139" mass="14881">MNRRRFLAAAGVGASIGLAGCSAVLPSSAADDYDIGMTAQAFRPYEITVSVGDTVVWENTSTRAHSVTAYEDQIPEGADYFATGGYDSEAAAREAWDGSKGAISANQRFEHTFEVPGDYTYFCIPHEQAGMVGVVRVEE</sequence>
<dbReference type="InterPro" id="IPR006311">
    <property type="entry name" value="TAT_signal"/>
</dbReference>
<evidence type="ECO:0000256" key="2">
    <source>
        <dbReference type="ARBA" id="ARBA00022448"/>
    </source>
</evidence>
<dbReference type="Gene3D" id="2.60.40.420">
    <property type="entry name" value="Cupredoxins - blue copper proteins"/>
    <property type="match status" value="1"/>
</dbReference>
<dbReference type="PANTHER" id="PTHR34192:SF10">
    <property type="entry name" value="PLASTOCYANIN MAJOR ISOFORM, CHLOROPLASTIC-RELATED"/>
    <property type="match status" value="1"/>
</dbReference>
<proteinExistence type="predicted"/>
<dbReference type="Pfam" id="PF00127">
    <property type="entry name" value="Copper-bind"/>
    <property type="match status" value="1"/>
</dbReference>
<gene>
    <name evidence="8" type="ORF">SAMN05443636_2307</name>
</gene>